<name>B3S613_TRIAD</name>
<protein>
    <recommendedName>
        <fullName evidence="2">CARD domain-containing protein</fullName>
    </recommendedName>
</protein>
<feature type="domain" description="CARD" evidence="2">
    <location>
        <begin position="3"/>
        <end position="92"/>
    </location>
</feature>
<dbReference type="GeneID" id="6756750"/>
<proteinExistence type="predicted"/>
<dbReference type="GO" id="GO:0070513">
    <property type="term" value="F:death domain binding"/>
    <property type="evidence" value="ECO:0007669"/>
    <property type="project" value="InterPro"/>
</dbReference>
<dbReference type="CTD" id="6756750"/>
<dbReference type="Proteomes" id="UP000009022">
    <property type="component" value="Unassembled WGS sequence"/>
</dbReference>
<dbReference type="GO" id="GO:2001235">
    <property type="term" value="P:positive regulation of apoptotic signaling pathway"/>
    <property type="evidence" value="ECO:0000318"/>
    <property type="project" value="GO_Central"/>
</dbReference>
<evidence type="ECO:0000259" key="2">
    <source>
        <dbReference type="PROSITE" id="PS50209"/>
    </source>
</evidence>
<reference evidence="3 4" key="1">
    <citation type="journal article" date="2008" name="Nature">
        <title>The Trichoplax genome and the nature of placozoans.</title>
        <authorList>
            <person name="Srivastava M."/>
            <person name="Begovic E."/>
            <person name="Chapman J."/>
            <person name="Putnam N.H."/>
            <person name="Hellsten U."/>
            <person name="Kawashima T."/>
            <person name="Kuo A."/>
            <person name="Mitros T."/>
            <person name="Salamov A."/>
            <person name="Carpenter M.L."/>
            <person name="Signorovitch A.Y."/>
            <person name="Moreno M.A."/>
            <person name="Kamm K."/>
            <person name="Grimwood J."/>
            <person name="Schmutz J."/>
            <person name="Shapiro H."/>
            <person name="Grigoriev I.V."/>
            <person name="Buss L.W."/>
            <person name="Schierwater B."/>
            <person name="Dellaporta S.L."/>
            <person name="Rokhsar D.S."/>
        </authorList>
    </citation>
    <scope>NUCLEOTIDE SEQUENCE [LARGE SCALE GENOMIC DNA]</scope>
    <source>
        <strain evidence="3 4">Grell-BS-1999</strain>
    </source>
</reference>
<dbReference type="Pfam" id="PF00619">
    <property type="entry name" value="CARD"/>
    <property type="match status" value="1"/>
</dbReference>
<dbReference type="Gene3D" id="1.10.533.10">
    <property type="entry name" value="Death Domain, Fas"/>
    <property type="match status" value="1"/>
</dbReference>
<dbReference type="KEGG" id="tad:TRIADDRAFT_59574"/>
<dbReference type="InParanoid" id="B3S613"/>
<evidence type="ECO:0000313" key="4">
    <source>
        <dbReference type="Proteomes" id="UP000009022"/>
    </source>
</evidence>
<dbReference type="PANTHER" id="PTHR15034">
    <property type="entry name" value="DEATH DOMAIN-CONTAINING PROTEIN CRADD"/>
    <property type="match status" value="1"/>
</dbReference>
<dbReference type="AlphaFoldDB" id="B3S613"/>
<dbReference type="PANTHER" id="PTHR15034:SF5">
    <property type="entry name" value="DEATH DOMAIN-CONTAINING PROTEIN CRADD"/>
    <property type="match status" value="1"/>
</dbReference>
<dbReference type="InterPro" id="IPR001315">
    <property type="entry name" value="CARD"/>
</dbReference>
<sequence>MGLSDHIQKVIDNNREKLTNDLSVKHLLIDLNTKKVLNYDEMDELEDIKPEKKQNAKFLRFLERKEDRDFDKFCEVLQGNQASALQNLGLKLRNEACGDSTAQGQDSHDGVGAVKNIETPGD</sequence>
<accession>B3S613</accession>
<dbReference type="SUPFAM" id="SSF47986">
    <property type="entry name" value="DEATH domain"/>
    <property type="match status" value="1"/>
</dbReference>
<dbReference type="GO" id="GO:0002020">
    <property type="term" value="F:protease binding"/>
    <property type="evidence" value="ECO:0007669"/>
    <property type="project" value="InterPro"/>
</dbReference>
<feature type="region of interest" description="Disordered" evidence="1">
    <location>
        <begin position="98"/>
        <end position="122"/>
    </location>
</feature>
<dbReference type="PROSITE" id="PS50209">
    <property type="entry name" value="CARD"/>
    <property type="match status" value="1"/>
</dbReference>
<evidence type="ECO:0000256" key="1">
    <source>
        <dbReference type="SAM" id="MobiDB-lite"/>
    </source>
</evidence>
<organism evidence="3 4">
    <name type="scientific">Trichoplax adhaerens</name>
    <name type="common">Trichoplax reptans</name>
    <dbReference type="NCBI Taxonomy" id="10228"/>
    <lineage>
        <taxon>Eukaryota</taxon>
        <taxon>Metazoa</taxon>
        <taxon>Placozoa</taxon>
        <taxon>Uniplacotomia</taxon>
        <taxon>Trichoplacea</taxon>
        <taxon>Trichoplacidae</taxon>
        <taxon>Trichoplax</taxon>
    </lineage>
</organism>
<dbReference type="InterPro" id="IPR037939">
    <property type="entry name" value="CRADD"/>
</dbReference>
<dbReference type="RefSeq" id="XP_002115649.1">
    <property type="nucleotide sequence ID" value="XM_002115613.1"/>
</dbReference>
<keyword evidence="4" id="KW-1185">Reference proteome</keyword>
<dbReference type="InterPro" id="IPR011029">
    <property type="entry name" value="DEATH-like_dom_sf"/>
</dbReference>
<dbReference type="PhylomeDB" id="B3S613"/>
<dbReference type="HOGENOM" id="CLU_2029651_0_0_1"/>
<dbReference type="CDD" id="cd01671">
    <property type="entry name" value="CARD"/>
    <property type="match status" value="1"/>
</dbReference>
<gene>
    <name evidence="3" type="ORF">TRIADDRAFT_59574</name>
</gene>
<dbReference type="EMBL" id="DS985251">
    <property type="protein sequence ID" value="EDV22012.1"/>
    <property type="molecule type" value="Genomic_DNA"/>
</dbReference>
<evidence type="ECO:0000313" key="3">
    <source>
        <dbReference type="EMBL" id="EDV22012.1"/>
    </source>
</evidence>
<dbReference type="GO" id="GO:0005737">
    <property type="term" value="C:cytoplasm"/>
    <property type="evidence" value="ECO:0000318"/>
    <property type="project" value="GO_Central"/>
</dbReference>